<protein>
    <submittedName>
        <fullName evidence="1">Uncharacterized protein</fullName>
    </submittedName>
</protein>
<reference evidence="1 2" key="1">
    <citation type="submission" date="2017-09" db="EMBL/GenBank/DDBJ databases">
        <title>Large-scale bioinformatics analysis of Bacillus genomes uncovers conserved roles of natural products in bacterial physiology.</title>
        <authorList>
            <consortium name="Agbiome Team Llc"/>
            <person name="Bleich R.M."/>
            <person name="Kirk G.J."/>
            <person name="Santa Maria K.C."/>
            <person name="Allen S.E."/>
            <person name="Farag S."/>
            <person name="Shank E.A."/>
            <person name="Bowers A."/>
        </authorList>
    </citation>
    <scope>NUCLEOTIDE SEQUENCE [LARGE SCALE GENOMIC DNA]</scope>
    <source>
        <strain evidence="1 2">AFS027647</strain>
    </source>
</reference>
<dbReference type="Proteomes" id="UP000220691">
    <property type="component" value="Unassembled WGS sequence"/>
</dbReference>
<comment type="caution">
    <text evidence="1">The sequence shown here is derived from an EMBL/GenBank/DDBJ whole genome shotgun (WGS) entry which is preliminary data.</text>
</comment>
<dbReference type="AlphaFoldDB" id="A0A9X6YMI4"/>
<name>A0A9X6YMI4_BACCE</name>
<accession>A0A9X6YMI4</accession>
<proteinExistence type="predicted"/>
<evidence type="ECO:0000313" key="1">
    <source>
        <dbReference type="EMBL" id="PEN97831.1"/>
    </source>
</evidence>
<sequence length="146" mass="16723">MNQVKYEMPVDSHKIAMEHIAYFIGGHPYGETKRNIAIVLDKNDTFELLKVIDLSLYDEKGIDLGAEEYFLITSDIGEEGNAFYADDIKGIHKKYIDHESDIMILPHYLPQEVKEHFGSGSKFRIELKLESVYDALTDVIKIAENI</sequence>
<dbReference type="RefSeq" id="WP_016084868.1">
    <property type="nucleotide sequence ID" value="NZ_NUAN01000071.1"/>
</dbReference>
<gene>
    <name evidence="1" type="ORF">CN553_12395</name>
</gene>
<evidence type="ECO:0000313" key="2">
    <source>
        <dbReference type="Proteomes" id="UP000220691"/>
    </source>
</evidence>
<dbReference type="EMBL" id="NUAN01000071">
    <property type="protein sequence ID" value="PEN97831.1"/>
    <property type="molecule type" value="Genomic_DNA"/>
</dbReference>
<organism evidence="1 2">
    <name type="scientific">Bacillus cereus</name>
    <dbReference type="NCBI Taxonomy" id="1396"/>
    <lineage>
        <taxon>Bacteria</taxon>
        <taxon>Bacillati</taxon>
        <taxon>Bacillota</taxon>
        <taxon>Bacilli</taxon>
        <taxon>Bacillales</taxon>
        <taxon>Bacillaceae</taxon>
        <taxon>Bacillus</taxon>
        <taxon>Bacillus cereus group</taxon>
    </lineage>
</organism>